<evidence type="ECO:0000259" key="2">
    <source>
        <dbReference type="Pfam" id="PF13511"/>
    </source>
</evidence>
<keyword evidence="4" id="KW-1185">Reference proteome</keyword>
<reference evidence="3 4" key="1">
    <citation type="submission" date="2023-07" db="EMBL/GenBank/DDBJ databases">
        <title>Sorghum-associated microbial communities from plants grown in Nebraska, USA.</title>
        <authorList>
            <person name="Schachtman D."/>
        </authorList>
    </citation>
    <scope>NUCLEOTIDE SEQUENCE [LARGE SCALE GENOMIC DNA]</scope>
    <source>
        <strain evidence="3 4">BE314</strain>
    </source>
</reference>
<feature type="signal peptide" evidence="1">
    <location>
        <begin position="1"/>
        <end position="23"/>
    </location>
</feature>
<keyword evidence="1" id="KW-0732">Signal</keyword>
<gene>
    <name evidence="3" type="ORF">J2X20_002744</name>
</gene>
<dbReference type="InterPro" id="IPR025392">
    <property type="entry name" value="DUF4124"/>
</dbReference>
<dbReference type="Pfam" id="PF13511">
    <property type="entry name" value="DUF4124"/>
    <property type="match status" value="1"/>
</dbReference>
<comment type="caution">
    <text evidence="3">The sequence shown here is derived from an EMBL/GenBank/DDBJ whole genome shotgun (WGS) entry which is preliminary data.</text>
</comment>
<protein>
    <recommendedName>
        <fullName evidence="2">DUF4124 domain-containing protein</fullName>
    </recommendedName>
</protein>
<organism evidence="3 4">
    <name type="scientific">Roseateles saccharophilus</name>
    <name type="common">Pseudomonas saccharophila</name>
    <dbReference type="NCBI Taxonomy" id="304"/>
    <lineage>
        <taxon>Bacteria</taxon>
        <taxon>Pseudomonadati</taxon>
        <taxon>Pseudomonadota</taxon>
        <taxon>Betaproteobacteria</taxon>
        <taxon>Burkholderiales</taxon>
        <taxon>Sphaerotilaceae</taxon>
        <taxon>Roseateles</taxon>
    </lineage>
</organism>
<accession>A0ABU1YQ68</accession>
<dbReference type="Proteomes" id="UP001180453">
    <property type="component" value="Unassembled WGS sequence"/>
</dbReference>
<dbReference type="EMBL" id="JAVDXU010000002">
    <property type="protein sequence ID" value="MDR7270086.1"/>
    <property type="molecule type" value="Genomic_DNA"/>
</dbReference>
<feature type="domain" description="DUF4124" evidence="2">
    <location>
        <begin position="16"/>
        <end position="60"/>
    </location>
</feature>
<name>A0ABU1YQ68_ROSSA</name>
<evidence type="ECO:0000313" key="4">
    <source>
        <dbReference type="Proteomes" id="UP001180453"/>
    </source>
</evidence>
<feature type="chain" id="PRO_5046589343" description="DUF4124 domain-containing protein" evidence="1">
    <location>
        <begin position="24"/>
        <end position="147"/>
    </location>
</feature>
<sequence>MRIYLHRILLLLLGSALSLSASAQVFKCVDSTGKTAYQSQPCPEATRSAQIDVRSVSALPALPANGSVSEIRQTLVASCMAQGARSTPALARIAAEQPRKFRDFCDCTADTTLTQVDRVKELATRGDRAGMERLGIQVGLACASRLQ</sequence>
<evidence type="ECO:0000313" key="3">
    <source>
        <dbReference type="EMBL" id="MDR7270086.1"/>
    </source>
</evidence>
<proteinExistence type="predicted"/>
<evidence type="ECO:0000256" key="1">
    <source>
        <dbReference type="SAM" id="SignalP"/>
    </source>
</evidence>
<dbReference type="RefSeq" id="WP_310265618.1">
    <property type="nucleotide sequence ID" value="NZ_JAVDXU010000002.1"/>
</dbReference>